<dbReference type="RefSeq" id="XP_008716085.1">
    <property type="nucleotide sequence ID" value="XM_008717863.1"/>
</dbReference>
<gene>
    <name evidence="1" type="ORF">HMPREF1541_03512</name>
</gene>
<sequence>MVKAYQSSLHLLKPKRSLQSFALKSQTSHMSQLQCQHFMKCLQSAIEGSKHVAM</sequence>
<dbReference type="HOGENOM" id="CLU_3050264_0_0_1"/>
<dbReference type="Proteomes" id="UP000030752">
    <property type="component" value="Unassembled WGS sequence"/>
</dbReference>
<accession>W2RYJ5</accession>
<organism evidence="1 2">
    <name type="scientific">Cyphellophora europaea (strain CBS 101466)</name>
    <name type="common">Phialophora europaea</name>
    <dbReference type="NCBI Taxonomy" id="1220924"/>
    <lineage>
        <taxon>Eukaryota</taxon>
        <taxon>Fungi</taxon>
        <taxon>Dikarya</taxon>
        <taxon>Ascomycota</taxon>
        <taxon>Pezizomycotina</taxon>
        <taxon>Eurotiomycetes</taxon>
        <taxon>Chaetothyriomycetidae</taxon>
        <taxon>Chaetothyriales</taxon>
        <taxon>Cyphellophoraceae</taxon>
        <taxon>Cyphellophora</taxon>
    </lineage>
</organism>
<dbReference type="AlphaFoldDB" id="W2RYJ5"/>
<dbReference type="InParanoid" id="W2RYJ5"/>
<proteinExistence type="predicted"/>
<dbReference type="EMBL" id="KB822719">
    <property type="protein sequence ID" value="ETN41576.1"/>
    <property type="molecule type" value="Genomic_DNA"/>
</dbReference>
<protein>
    <submittedName>
        <fullName evidence="1">Uncharacterized protein</fullName>
    </submittedName>
</protein>
<reference evidence="1 2" key="1">
    <citation type="submission" date="2013-03" db="EMBL/GenBank/DDBJ databases">
        <title>The Genome Sequence of Phialophora europaea CBS 101466.</title>
        <authorList>
            <consortium name="The Broad Institute Genomics Platform"/>
            <person name="Cuomo C."/>
            <person name="de Hoog S."/>
            <person name="Gorbushina A."/>
            <person name="Walker B."/>
            <person name="Young S.K."/>
            <person name="Zeng Q."/>
            <person name="Gargeya S."/>
            <person name="Fitzgerald M."/>
            <person name="Haas B."/>
            <person name="Abouelleil A."/>
            <person name="Allen A.W."/>
            <person name="Alvarado L."/>
            <person name="Arachchi H.M."/>
            <person name="Berlin A.M."/>
            <person name="Chapman S.B."/>
            <person name="Gainer-Dewar J."/>
            <person name="Goldberg J."/>
            <person name="Griggs A."/>
            <person name="Gujja S."/>
            <person name="Hansen M."/>
            <person name="Howarth C."/>
            <person name="Imamovic A."/>
            <person name="Ireland A."/>
            <person name="Larimer J."/>
            <person name="McCowan C."/>
            <person name="Murphy C."/>
            <person name="Pearson M."/>
            <person name="Poon T.W."/>
            <person name="Priest M."/>
            <person name="Roberts A."/>
            <person name="Saif S."/>
            <person name="Shea T."/>
            <person name="Sisk P."/>
            <person name="Sykes S."/>
            <person name="Wortman J."/>
            <person name="Nusbaum C."/>
            <person name="Birren B."/>
        </authorList>
    </citation>
    <scope>NUCLEOTIDE SEQUENCE [LARGE SCALE GENOMIC DNA]</scope>
    <source>
        <strain evidence="1 2">CBS 101466</strain>
    </source>
</reference>
<evidence type="ECO:0000313" key="2">
    <source>
        <dbReference type="Proteomes" id="UP000030752"/>
    </source>
</evidence>
<dbReference type="GeneID" id="19970851"/>
<keyword evidence="2" id="KW-1185">Reference proteome</keyword>
<dbReference type="VEuPathDB" id="FungiDB:HMPREF1541_03512"/>
<evidence type="ECO:0000313" key="1">
    <source>
        <dbReference type="EMBL" id="ETN41576.1"/>
    </source>
</evidence>
<name>W2RYJ5_CYPE1</name>